<dbReference type="OMA" id="VGPDAMY"/>
<dbReference type="GO" id="GO:0006511">
    <property type="term" value="P:ubiquitin-dependent protein catabolic process"/>
    <property type="evidence" value="ECO:0007669"/>
    <property type="project" value="InterPro"/>
</dbReference>
<feature type="domain" description="SKP1 component POZ" evidence="2">
    <location>
        <begin position="19"/>
        <end position="50"/>
    </location>
</feature>
<dbReference type="AlphaFoldDB" id="A0A2K6FF26"/>
<dbReference type="STRING" id="379532.ENSPCOP00000012589"/>
<keyword evidence="4" id="KW-1185">Reference proteome</keyword>
<proteinExistence type="predicted"/>
<dbReference type="GO" id="GO:0005634">
    <property type="term" value="C:nucleus"/>
    <property type="evidence" value="ECO:0007669"/>
    <property type="project" value="UniProtKB-SubCell"/>
</dbReference>
<dbReference type="SUPFAM" id="SSF54695">
    <property type="entry name" value="POZ domain"/>
    <property type="match status" value="1"/>
</dbReference>
<sequence length="68" mass="7391">MDGKEKTYGGCEGPDAVYVKLISSDGQEFIVKREHVLTSGTIKAMLSDPDQHGPRLSCSLPYGQHLAQ</sequence>
<dbReference type="Proteomes" id="UP000233160">
    <property type="component" value="Unassembled WGS sequence"/>
</dbReference>
<dbReference type="PANTHER" id="PTHR20648">
    <property type="entry name" value="ELONGIN-C"/>
    <property type="match status" value="1"/>
</dbReference>
<dbReference type="Ensembl" id="ENSPCOT00000023191.1">
    <property type="protein sequence ID" value="ENSPCOP00000012589.1"/>
    <property type="gene ID" value="ENSPCOG00000017883.1"/>
</dbReference>
<dbReference type="InterPro" id="IPR039948">
    <property type="entry name" value="ELC1"/>
</dbReference>
<dbReference type="Pfam" id="PF03931">
    <property type="entry name" value="Skp1_POZ"/>
    <property type="match status" value="1"/>
</dbReference>
<evidence type="ECO:0000313" key="3">
    <source>
        <dbReference type="Ensembl" id="ENSPCOP00000012589.1"/>
    </source>
</evidence>
<dbReference type="InterPro" id="IPR011333">
    <property type="entry name" value="SKP1/BTB/POZ_sf"/>
</dbReference>
<evidence type="ECO:0000259" key="2">
    <source>
        <dbReference type="Pfam" id="PF03931"/>
    </source>
</evidence>
<dbReference type="Gene3D" id="3.30.710.10">
    <property type="entry name" value="Potassium Channel Kv1.1, Chain A"/>
    <property type="match status" value="1"/>
</dbReference>
<evidence type="ECO:0000313" key="4">
    <source>
        <dbReference type="Proteomes" id="UP000233160"/>
    </source>
</evidence>
<comment type="subcellular location">
    <subcellularLocation>
        <location evidence="1">Nucleus</location>
    </subcellularLocation>
</comment>
<protein>
    <recommendedName>
        <fullName evidence="2">SKP1 component POZ domain-containing protein</fullName>
    </recommendedName>
</protein>
<reference evidence="3" key="2">
    <citation type="submission" date="2025-09" db="UniProtKB">
        <authorList>
            <consortium name="Ensembl"/>
        </authorList>
    </citation>
    <scope>IDENTIFICATION</scope>
</reference>
<reference evidence="3" key="1">
    <citation type="submission" date="2025-08" db="UniProtKB">
        <authorList>
            <consortium name="Ensembl"/>
        </authorList>
    </citation>
    <scope>IDENTIFICATION</scope>
</reference>
<name>A0A2K6FF26_PROCO</name>
<dbReference type="GeneTree" id="ENSGT00940000165227"/>
<dbReference type="InterPro" id="IPR016073">
    <property type="entry name" value="Skp1_comp_POZ"/>
</dbReference>
<organism evidence="3 4">
    <name type="scientific">Propithecus coquereli</name>
    <name type="common">Coquerel's sifaka</name>
    <name type="synonym">Propithecus verreauxi coquereli</name>
    <dbReference type="NCBI Taxonomy" id="379532"/>
    <lineage>
        <taxon>Eukaryota</taxon>
        <taxon>Metazoa</taxon>
        <taxon>Chordata</taxon>
        <taxon>Craniata</taxon>
        <taxon>Vertebrata</taxon>
        <taxon>Euteleostomi</taxon>
        <taxon>Mammalia</taxon>
        <taxon>Eutheria</taxon>
        <taxon>Euarchontoglires</taxon>
        <taxon>Primates</taxon>
        <taxon>Strepsirrhini</taxon>
        <taxon>Lemuriformes</taxon>
        <taxon>Indriidae</taxon>
        <taxon>Propithecus</taxon>
    </lineage>
</organism>
<accession>A0A2K6FF26</accession>
<evidence type="ECO:0000256" key="1">
    <source>
        <dbReference type="ARBA" id="ARBA00004123"/>
    </source>
</evidence>